<dbReference type="InterPro" id="IPR008969">
    <property type="entry name" value="CarboxyPept-like_regulatory"/>
</dbReference>
<dbReference type="SUPFAM" id="SSF56935">
    <property type="entry name" value="Porins"/>
    <property type="match status" value="1"/>
</dbReference>
<dbReference type="RefSeq" id="WP_131995815.1">
    <property type="nucleotide sequence ID" value="NZ_SMGK01000003.1"/>
</dbReference>
<evidence type="ECO:0000256" key="2">
    <source>
        <dbReference type="ARBA" id="ARBA00022448"/>
    </source>
</evidence>
<keyword evidence="4" id="KW-0812">Transmembrane</keyword>
<dbReference type="Gene3D" id="2.40.170.20">
    <property type="entry name" value="TonB-dependent receptor, beta-barrel domain"/>
    <property type="match status" value="1"/>
</dbReference>
<evidence type="ECO:0000256" key="7">
    <source>
        <dbReference type="SAM" id="SignalP"/>
    </source>
</evidence>
<keyword evidence="9" id="KW-0645">Protease</keyword>
<comment type="caution">
    <text evidence="9">The sequence shown here is derived from an EMBL/GenBank/DDBJ whole genome shotgun (WGS) entry which is preliminary data.</text>
</comment>
<feature type="chain" id="PRO_5020564539" evidence="7">
    <location>
        <begin position="25"/>
        <end position="1124"/>
    </location>
</feature>
<feature type="signal peptide" evidence="7">
    <location>
        <begin position="1"/>
        <end position="24"/>
    </location>
</feature>
<evidence type="ECO:0000256" key="3">
    <source>
        <dbReference type="ARBA" id="ARBA00022452"/>
    </source>
</evidence>
<keyword evidence="6" id="KW-0998">Cell outer membrane</keyword>
<accession>A0A4R1L375</accession>
<dbReference type="GO" id="GO:0015344">
    <property type="term" value="F:siderophore uptake transmembrane transporter activity"/>
    <property type="evidence" value="ECO:0007669"/>
    <property type="project" value="TreeGrafter"/>
</dbReference>
<dbReference type="InterPro" id="IPR010917">
    <property type="entry name" value="TonB_rcpt_CS"/>
</dbReference>
<dbReference type="Pfam" id="PF13620">
    <property type="entry name" value="CarboxypepD_reg"/>
    <property type="match status" value="1"/>
</dbReference>
<keyword evidence="10" id="KW-1185">Reference proteome</keyword>
<dbReference type="PANTHER" id="PTHR30069:SF46">
    <property type="entry name" value="OAR PROTEIN"/>
    <property type="match status" value="1"/>
</dbReference>
<gene>
    <name evidence="9" type="ORF">C7378_2051</name>
</gene>
<evidence type="ECO:0000259" key="8">
    <source>
        <dbReference type="Pfam" id="PF25183"/>
    </source>
</evidence>
<evidence type="ECO:0000313" key="9">
    <source>
        <dbReference type="EMBL" id="TCK72472.1"/>
    </source>
</evidence>
<dbReference type="Pfam" id="PF25183">
    <property type="entry name" value="OMP_b-brl_4"/>
    <property type="match status" value="1"/>
</dbReference>
<dbReference type="PANTHER" id="PTHR30069">
    <property type="entry name" value="TONB-DEPENDENT OUTER MEMBRANE RECEPTOR"/>
    <property type="match status" value="1"/>
</dbReference>
<dbReference type="Proteomes" id="UP000295210">
    <property type="component" value="Unassembled WGS sequence"/>
</dbReference>
<evidence type="ECO:0000256" key="1">
    <source>
        <dbReference type="ARBA" id="ARBA00004571"/>
    </source>
</evidence>
<dbReference type="EMBL" id="SMGK01000003">
    <property type="protein sequence ID" value="TCK72472.1"/>
    <property type="molecule type" value="Genomic_DNA"/>
</dbReference>
<dbReference type="SUPFAM" id="SSF49464">
    <property type="entry name" value="Carboxypeptidase regulatory domain-like"/>
    <property type="match status" value="1"/>
</dbReference>
<dbReference type="PROSITE" id="PS01156">
    <property type="entry name" value="TONB_DEPENDENT_REC_2"/>
    <property type="match status" value="1"/>
</dbReference>
<comment type="subcellular location">
    <subcellularLocation>
        <location evidence="1">Cell outer membrane</location>
        <topology evidence="1">Multi-pass membrane protein</topology>
    </subcellularLocation>
</comment>
<name>A0A4R1L375_9BACT</name>
<dbReference type="InterPro" id="IPR039426">
    <property type="entry name" value="TonB-dep_rcpt-like"/>
</dbReference>
<dbReference type="InterPro" id="IPR057601">
    <property type="entry name" value="Oar-like_b-barrel"/>
</dbReference>
<dbReference type="GO" id="GO:0009279">
    <property type="term" value="C:cell outer membrane"/>
    <property type="evidence" value="ECO:0007669"/>
    <property type="project" value="UniProtKB-SubCell"/>
</dbReference>
<evidence type="ECO:0000256" key="5">
    <source>
        <dbReference type="ARBA" id="ARBA00023136"/>
    </source>
</evidence>
<evidence type="ECO:0000256" key="6">
    <source>
        <dbReference type="ARBA" id="ARBA00023237"/>
    </source>
</evidence>
<dbReference type="OrthoDB" id="97893at2"/>
<keyword evidence="3" id="KW-1134">Transmembrane beta strand</keyword>
<dbReference type="InterPro" id="IPR036942">
    <property type="entry name" value="Beta-barrel_TonB_sf"/>
</dbReference>
<dbReference type="GO" id="GO:0004180">
    <property type="term" value="F:carboxypeptidase activity"/>
    <property type="evidence" value="ECO:0007669"/>
    <property type="project" value="UniProtKB-KW"/>
</dbReference>
<feature type="domain" description="TonB-dependent transporter Oar-like beta-barrel" evidence="8">
    <location>
        <begin position="254"/>
        <end position="1117"/>
    </location>
</feature>
<organism evidence="9 10">
    <name type="scientific">Acidipila rosea</name>
    <dbReference type="NCBI Taxonomy" id="768535"/>
    <lineage>
        <taxon>Bacteria</taxon>
        <taxon>Pseudomonadati</taxon>
        <taxon>Acidobacteriota</taxon>
        <taxon>Terriglobia</taxon>
        <taxon>Terriglobales</taxon>
        <taxon>Acidobacteriaceae</taxon>
        <taxon>Acidipila</taxon>
    </lineage>
</organism>
<keyword evidence="2" id="KW-0813">Transport</keyword>
<evidence type="ECO:0000313" key="10">
    <source>
        <dbReference type="Proteomes" id="UP000295210"/>
    </source>
</evidence>
<dbReference type="AlphaFoldDB" id="A0A4R1L375"/>
<evidence type="ECO:0000256" key="4">
    <source>
        <dbReference type="ARBA" id="ARBA00022692"/>
    </source>
</evidence>
<sequence length="1124" mass="121896">MFKKNLAKAAMFLFLPFLSLAVFAQTDTARIQGTVTDTSGAVIPGAAVTVTNTDQGTRYPATSGGSGNFTVSGLPRGNYKIKVDASGFASVEQSFALDVSQIKALDFKLQPGAASTTVTVTDTASLIDLASSSTGEVIKGRQITQLPLNGRNFTGLALLTPGVTRGNPGDQANGSGGNVETFRYNDSGGAALAVNGLRPQANNFILDGTDNNESLVNTIVFFTPIDATDEFRVNTSVAPAEFGRAGGAIVESSIKSGTNEIHGSAFDFLRNSEFDANPNYQFLGSGFQKFPNFIRNQFGGSLGMPIVRNKLFIFGDYQGLREKTGLAPSFQTVPTALMRQGNFSELLTPANQNLTTIPQCAIPAGQSSPTPNGEIYDPITCQPFAGNVIPQNRLNAAAVNYLNAFPMPTNPNLVQGNYEAIQHQITAFNDFDVRVDFTPTAKDQFFVRYSYGQDNFTKSSLFPTLPAGYASGQNQSHPRGGVGSYTRVFTPNLLNELRVAYVRPEFGYTPPFYGVPVSKNLGIVNANRNPLTSGGALIGDNNSQLSYTGDGGPYLVKEYTAQGLDTISWNHGPHAFKFGANIINRRVNFFQGNDSKGFFSFVNAGSGDPNWTGYDPSEALVGFSNYSLGASSDFFDTYNWETGYFAQDDWKITKRLTLNLGIRYDLYTSPYTAHNQQSNFDILSGQLLVAGQNGQSRSQVNTNYNNFAPRLGFAYDLFGTGNTVLRGGYGMFYFLDRGGIGNQLSNNPDFNGTSSYGTINGYRVTFTGQGPAYNNDSRLATNPLPPPTSTVNIANPQNVSVIAQLPNNQTSTIQQWNLQVQQQIGQSAVTIAYVGTRADHLVTTYNLNQQPLGYLGYANGYRLYPGLGNGSATVNSNSGVSNYNGLQLHFEHRFTAGLTTTASYTWSHTTDDSVSPLGNESNEIFINPMTRNAMLNLNKGNSYQDQRHVFTFSNLYDLPFGRGREFLSHIPRVVDYVVGGWQSNMIAQLNTGTPFDVIDSHNAPTDYANVITPPIVTHSATKPYFTTSSFAAPADIGGVYTLPGTASRGILHGPGNKIVNFAMQKNIPLTQRINTEFRAEAFNVFNTPQFGNPDGNLNDQNFGLISGLQFQSERQIQFALRFTF</sequence>
<reference evidence="9 10" key="1">
    <citation type="submission" date="2019-03" db="EMBL/GenBank/DDBJ databases">
        <title>Genomic Encyclopedia of Type Strains, Phase IV (KMG-IV): sequencing the most valuable type-strain genomes for metagenomic binning, comparative biology and taxonomic classification.</title>
        <authorList>
            <person name="Goeker M."/>
        </authorList>
    </citation>
    <scope>NUCLEOTIDE SEQUENCE [LARGE SCALE GENOMIC DNA]</scope>
    <source>
        <strain evidence="9 10">DSM 103428</strain>
    </source>
</reference>
<protein>
    <submittedName>
        <fullName evidence="9">Carboxypeptidase family protein</fullName>
    </submittedName>
</protein>
<dbReference type="Gene3D" id="2.60.40.1120">
    <property type="entry name" value="Carboxypeptidase-like, regulatory domain"/>
    <property type="match status" value="1"/>
</dbReference>
<dbReference type="GO" id="GO:0044718">
    <property type="term" value="P:siderophore transmembrane transport"/>
    <property type="evidence" value="ECO:0007669"/>
    <property type="project" value="TreeGrafter"/>
</dbReference>
<keyword evidence="9" id="KW-0378">Hydrolase</keyword>
<keyword evidence="5" id="KW-0472">Membrane</keyword>
<proteinExistence type="predicted"/>
<keyword evidence="9" id="KW-0121">Carboxypeptidase</keyword>
<keyword evidence="7" id="KW-0732">Signal</keyword>